<feature type="signal peptide" evidence="4">
    <location>
        <begin position="1"/>
        <end position="19"/>
    </location>
</feature>
<dbReference type="PANTHER" id="PTHR11069:SF23">
    <property type="entry name" value="LYSOSOMAL ACID GLUCOSYLCERAMIDASE"/>
    <property type="match status" value="1"/>
</dbReference>
<proteinExistence type="inferred from homology"/>
<dbReference type="InterPro" id="IPR017853">
    <property type="entry name" value="GH"/>
</dbReference>
<dbReference type="Pfam" id="PF17189">
    <property type="entry name" value="Glyco_hydro_30C"/>
    <property type="match status" value="1"/>
</dbReference>
<evidence type="ECO:0000259" key="6">
    <source>
        <dbReference type="Pfam" id="PF17189"/>
    </source>
</evidence>
<dbReference type="GO" id="GO:0006680">
    <property type="term" value="P:glucosylceramide catabolic process"/>
    <property type="evidence" value="ECO:0007669"/>
    <property type="project" value="TreeGrafter"/>
</dbReference>
<dbReference type="AlphaFoldDB" id="A0AA38RXF1"/>
<dbReference type="SUPFAM" id="SSF51011">
    <property type="entry name" value="Glycosyl hydrolase domain"/>
    <property type="match status" value="1"/>
</dbReference>
<keyword evidence="2 4" id="KW-0732">Signal</keyword>
<organism evidence="7 8">
    <name type="scientific">Coniochaeta hoffmannii</name>
    <dbReference type="NCBI Taxonomy" id="91930"/>
    <lineage>
        <taxon>Eukaryota</taxon>
        <taxon>Fungi</taxon>
        <taxon>Dikarya</taxon>
        <taxon>Ascomycota</taxon>
        <taxon>Pezizomycotina</taxon>
        <taxon>Sordariomycetes</taxon>
        <taxon>Sordariomycetidae</taxon>
        <taxon>Coniochaetales</taxon>
        <taxon>Coniochaetaceae</taxon>
        <taxon>Coniochaeta</taxon>
    </lineage>
</organism>
<dbReference type="SUPFAM" id="SSF51445">
    <property type="entry name" value="(Trans)glycosidases"/>
    <property type="match status" value="1"/>
</dbReference>
<dbReference type="Gene3D" id="3.20.20.80">
    <property type="entry name" value="Glycosidases"/>
    <property type="match status" value="1"/>
</dbReference>
<name>A0AA38RXF1_9PEZI</name>
<dbReference type="PANTHER" id="PTHR11069">
    <property type="entry name" value="GLUCOSYLCERAMIDASE"/>
    <property type="match status" value="1"/>
</dbReference>
<reference evidence="7" key="1">
    <citation type="submission" date="2022-07" db="EMBL/GenBank/DDBJ databases">
        <title>Fungi with potential for degradation of polypropylene.</title>
        <authorList>
            <person name="Gostincar C."/>
        </authorList>
    </citation>
    <scope>NUCLEOTIDE SEQUENCE</scope>
    <source>
        <strain evidence="7">EXF-13287</strain>
    </source>
</reference>
<sequence length="484" mass="51213">MTSPATRLLLLATVALGHATALDNTLALEGRQSGTTITVDLTKTYQTMDGFGMSEAFQRAVQMSKLPETEQRKALDLLFSTTKGAGLSILRNGIGSSPDMSSDHMVSIAPKNPGAPTKPLIYQWDGSDNKQLWVAQEAQHTYGVRTIYADAWSAPGYMKTNGNDANGGSLCGVTGASCASGDWRQAYADYLVRYIQFYQESNVTITHVGFLNEPELTTSYASMRSNGQQAADFIKVLYPTLQKANLTGQVGIACCDAEGWSSQSGMLSSLRAVDDQLSLITSHSYTSSPSSPMNTRHRVWQTEAADLNGAWTTAWYGSGGAGEGMTWANNIYQAVVNANCSAYLYWVGVQGGDTNSKLVRISNNAVQPSKRLWALGQWSRFVRPGAVRVGTSGSAGGLKVAAFGNVDGGVAVQLINSGGSAVKISVKLSGAADASVARAWVTDNTREIAEMEASVSGGVASASIPSRSMATILLSSGNSTRTSK</sequence>
<evidence type="ECO:0000256" key="3">
    <source>
        <dbReference type="ARBA" id="ARBA00022801"/>
    </source>
</evidence>
<dbReference type="EMBL" id="JANBVN010000019">
    <property type="protein sequence ID" value="KAJ9161759.1"/>
    <property type="molecule type" value="Genomic_DNA"/>
</dbReference>
<protein>
    <submittedName>
        <fullName evidence="7">Glycoside hydrolase</fullName>
    </submittedName>
</protein>
<accession>A0AA38RXF1</accession>
<dbReference type="Proteomes" id="UP001174691">
    <property type="component" value="Unassembled WGS sequence"/>
</dbReference>
<dbReference type="GO" id="GO:0004348">
    <property type="term" value="F:glucosylceramidase activity"/>
    <property type="evidence" value="ECO:0007669"/>
    <property type="project" value="InterPro"/>
</dbReference>
<evidence type="ECO:0000256" key="2">
    <source>
        <dbReference type="ARBA" id="ARBA00022729"/>
    </source>
</evidence>
<dbReference type="InterPro" id="IPR033452">
    <property type="entry name" value="GH30_C"/>
</dbReference>
<evidence type="ECO:0000256" key="1">
    <source>
        <dbReference type="ARBA" id="ARBA00005382"/>
    </source>
</evidence>
<dbReference type="Pfam" id="PF14587">
    <property type="entry name" value="Glyco_hydr_30_2"/>
    <property type="match status" value="1"/>
</dbReference>
<evidence type="ECO:0000256" key="4">
    <source>
        <dbReference type="SAM" id="SignalP"/>
    </source>
</evidence>
<feature type="chain" id="PRO_5041250718" evidence="4">
    <location>
        <begin position="20"/>
        <end position="484"/>
    </location>
</feature>
<comment type="caution">
    <text evidence="7">The sequence shown here is derived from an EMBL/GenBank/DDBJ whole genome shotgun (WGS) entry which is preliminary data.</text>
</comment>
<keyword evidence="3 7" id="KW-0378">Hydrolase</keyword>
<dbReference type="GO" id="GO:0016020">
    <property type="term" value="C:membrane"/>
    <property type="evidence" value="ECO:0007669"/>
    <property type="project" value="GOC"/>
</dbReference>
<gene>
    <name evidence="7" type="ORF">NKR19_g2008</name>
</gene>
<keyword evidence="8" id="KW-1185">Reference proteome</keyword>
<evidence type="ECO:0000313" key="8">
    <source>
        <dbReference type="Proteomes" id="UP001174691"/>
    </source>
</evidence>
<dbReference type="Gene3D" id="2.60.40.1180">
    <property type="entry name" value="Golgi alpha-mannosidase II"/>
    <property type="match status" value="1"/>
</dbReference>
<evidence type="ECO:0000313" key="7">
    <source>
        <dbReference type="EMBL" id="KAJ9161759.1"/>
    </source>
</evidence>
<dbReference type="InterPro" id="IPR013780">
    <property type="entry name" value="Glyco_hydro_b"/>
</dbReference>
<comment type="similarity">
    <text evidence="1">Belongs to the glycosyl hydrolase 30 family.</text>
</comment>
<feature type="domain" description="Glycosyl hydrolase family 30 beta sandwich" evidence="6">
    <location>
        <begin position="385"/>
        <end position="472"/>
    </location>
</feature>
<dbReference type="InterPro" id="IPR039514">
    <property type="entry name" value="6GAL-like"/>
</dbReference>
<dbReference type="InterPro" id="IPR001139">
    <property type="entry name" value="Glyco_hydro_30"/>
</dbReference>
<evidence type="ECO:0000259" key="5">
    <source>
        <dbReference type="Pfam" id="PF14587"/>
    </source>
</evidence>
<feature type="domain" description="Endo-beta-1,6-galactanase-like" evidence="5">
    <location>
        <begin position="36"/>
        <end position="266"/>
    </location>
</feature>